<gene>
    <name evidence="3" type="ORF">MNAN1_001947</name>
</gene>
<accession>A0AAF0EM92</accession>
<keyword evidence="4" id="KW-1185">Reference proteome</keyword>
<keyword evidence="2" id="KW-1133">Transmembrane helix</keyword>
<sequence>MQHSFMDAETYCLRVCKDSDMAWNYCKNIYDELGCNFNMPTGPDDGNDFESCEGDDAQIVGVYTSNGQVSTFFQSQTKQGQPVPPPKPPPAVSQCTPFASSKLEGTLKNPFAHAGEASMASSYSSSSSMSLSSSSSSSFNSTSVALQPISSSSSTYSNFTSTSSSTSSTATPSPTSTRSMVTVTASSSNTPISGLEFGRNGAQSLSTPTYIYVGIFLLAIVVLGSGDGSML</sequence>
<feature type="region of interest" description="Disordered" evidence="1">
    <location>
        <begin position="75"/>
        <end position="96"/>
    </location>
</feature>
<dbReference type="EMBL" id="CP119894">
    <property type="protein sequence ID" value="WFD26958.1"/>
    <property type="molecule type" value="Genomic_DNA"/>
</dbReference>
<organism evidence="3 4">
    <name type="scientific">Malassezia nana</name>
    <dbReference type="NCBI Taxonomy" id="180528"/>
    <lineage>
        <taxon>Eukaryota</taxon>
        <taxon>Fungi</taxon>
        <taxon>Dikarya</taxon>
        <taxon>Basidiomycota</taxon>
        <taxon>Ustilaginomycotina</taxon>
        <taxon>Malasseziomycetes</taxon>
        <taxon>Malasseziales</taxon>
        <taxon>Malasseziaceae</taxon>
        <taxon>Malassezia</taxon>
    </lineage>
</organism>
<feature type="transmembrane region" description="Helical" evidence="2">
    <location>
        <begin position="209"/>
        <end position="226"/>
    </location>
</feature>
<feature type="compositionally biased region" description="Low complexity" evidence="1">
    <location>
        <begin position="150"/>
        <end position="179"/>
    </location>
</feature>
<feature type="region of interest" description="Disordered" evidence="1">
    <location>
        <begin position="150"/>
        <end position="185"/>
    </location>
</feature>
<dbReference type="AlphaFoldDB" id="A0AAF0EM92"/>
<protein>
    <submittedName>
        <fullName evidence="3">Uncharacterized protein</fullName>
    </submittedName>
</protein>
<proteinExistence type="predicted"/>
<evidence type="ECO:0000313" key="4">
    <source>
        <dbReference type="Proteomes" id="UP001213623"/>
    </source>
</evidence>
<evidence type="ECO:0000313" key="3">
    <source>
        <dbReference type="EMBL" id="WFD26958.1"/>
    </source>
</evidence>
<keyword evidence="2" id="KW-0472">Membrane</keyword>
<dbReference type="Proteomes" id="UP001213623">
    <property type="component" value="Chromosome 3"/>
</dbReference>
<evidence type="ECO:0000256" key="2">
    <source>
        <dbReference type="SAM" id="Phobius"/>
    </source>
</evidence>
<keyword evidence="2" id="KW-0812">Transmembrane</keyword>
<feature type="compositionally biased region" description="Pro residues" evidence="1">
    <location>
        <begin position="82"/>
        <end position="91"/>
    </location>
</feature>
<name>A0AAF0EM92_9BASI</name>
<evidence type="ECO:0000256" key="1">
    <source>
        <dbReference type="SAM" id="MobiDB-lite"/>
    </source>
</evidence>
<reference evidence="3" key="1">
    <citation type="submission" date="2023-03" db="EMBL/GenBank/DDBJ databases">
        <title>Mating type loci evolution in Malassezia.</title>
        <authorList>
            <person name="Coelho M.A."/>
        </authorList>
    </citation>
    <scope>NUCLEOTIDE SEQUENCE</scope>
    <source>
        <strain evidence="3">CBS 9557</strain>
    </source>
</reference>